<comment type="caution">
    <text evidence="1">The sequence shown here is derived from an EMBL/GenBank/DDBJ whole genome shotgun (WGS) entry which is preliminary data.</text>
</comment>
<dbReference type="HOGENOM" id="CLU_2882128_0_0_10"/>
<name>G6AJR3_9BACT</name>
<gene>
    <name evidence="1" type="ORF">HMPREF9138_02340</name>
</gene>
<dbReference type="Proteomes" id="UP000004597">
    <property type="component" value="Unassembled WGS sequence"/>
</dbReference>
<sequence length="63" mass="7359">MLFCPHLSPIKQETRRIKRHSYGVKTYTSNFLFRSIMTHSINNLDSLNSFTHVMNAQNVGTFQ</sequence>
<keyword evidence="2" id="KW-1185">Reference proteome</keyword>
<protein>
    <submittedName>
        <fullName evidence="1">Uncharacterized protein</fullName>
    </submittedName>
</protein>
<proteinExistence type="predicted"/>
<accession>G6AJR3</accession>
<evidence type="ECO:0000313" key="2">
    <source>
        <dbReference type="Proteomes" id="UP000004597"/>
    </source>
</evidence>
<reference evidence="1 2" key="1">
    <citation type="submission" date="2011-10" db="EMBL/GenBank/DDBJ databases">
        <title>The Genome Sequence of Prevotella histicola F0411.</title>
        <authorList>
            <consortium name="The Broad Institute Genome Sequencing Platform"/>
            <person name="Earl A."/>
            <person name="Ward D."/>
            <person name="Feldgarden M."/>
            <person name="Gevers D."/>
            <person name="Izard J."/>
            <person name="Ganesan A."/>
            <person name="Blanton J.M."/>
            <person name="Baranova O.V."/>
            <person name="Tanner A.C."/>
            <person name="Mathney J.M.J."/>
            <person name="Dewhirst F.E."/>
            <person name="Young S.K."/>
            <person name="Zeng Q."/>
            <person name="Gargeya S."/>
            <person name="Fitzgerald M."/>
            <person name="Haas B."/>
            <person name="Abouelleil A."/>
            <person name="Alvarado L."/>
            <person name="Arachchi H.M."/>
            <person name="Berlin A."/>
            <person name="Brown A."/>
            <person name="Chapman S.B."/>
            <person name="Chen Z."/>
            <person name="Dunbar C."/>
            <person name="Freedman E."/>
            <person name="Gearin G."/>
            <person name="Gellesch M."/>
            <person name="Goldberg J."/>
            <person name="Griggs A."/>
            <person name="Gujja S."/>
            <person name="Heiman D."/>
            <person name="Howarth C."/>
            <person name="Larson L."/>
            <person name="Lui A."/>
            <person name="MacDonald P.J.P."/>
            <person name="Montmayeur A."/>
            <person name="Murphy C."/>
            <person name="Neiman D."/>
            <person name="Pearson M."/>
            <person name="Priest M."/>
            <person name="Roberts A."/>
            <person name="Saif S."/>
            <person name="Shea T."/>
            <person name="Shenoy N."/>
            <person name="Sisk P."/>
            <person name="Stolte C."/>
            <person name="Sykes S."/>
            <person name="Wortman J."/>
            <person name="Nusbaum C."/>
            <person name="Birren B."/>
        </authorList>
    </citation>
    <scope>NUCLEOTIDE SEQUENCE [LARGE SCALE GENOMIC DNA]</scope>
    <source>
        <strain evidence="1 2">F0411</strain>
    </source>
</reference>
<dbReference type="EMBL" id="AFXP01000025">
    <property type="protein sequence ID" value="EHG15162.1"/>
    <property type="molecule type" value="Genomic_DNA"/>
</dbReference>
<evidence type="ECO:0000313" key="1">
    <source>
        <dbReference type="EMBL" id="EHG15162.1"/>
    </source>
</evidence>
<organism evidence="1 2">
    <name type="scientific">Prevotella histicola F0411</name>
    <dbReference type="NCBI Taxonomy" id="857291"/>
    <lineage>
        <taxon>Bacteria</taxon>
        <taxon>Pseudomonadati</taxon>
        <taxon>Bacteroidota</taxon>
        <taxon>Bacteroidia</taxon>
        <taxon>Bacteroidales</taxon>
        <taxon>Prevotellaceae</taxon>
        <taxon>Prevotella</taxon>
    </lineage>
</organism>
<dbReference type="AlphaFoldDB" id="G6AJR3"/>